<evidence type="ECO:0000256" key="8">
    <source>
        <dbReference type="ARBA" id="ARBA00037998"/>
    </source>
</evidence>
<feature type="transmembrane region" description="Helical" evidence="9">
    <location>
        <begin position="345"/>
        <end position="367"/>
    </location>
</feature>
<feature type="transmembrane region" description="Helical" evidence="9">
    <location>
        <begin position="98"/>
        <end position="116"/>
    </location>
</feature>
<evidence type="ECO:0000256" key="7">
    <source>
        <dbReference type="ARBA" id="ARBA00023136"/>
    </source>
</evidence>
<name>A0A2G4F226_9CYAN</name>
<dbReference type="GO" id="GO:0022857">
    <property type="term" value="F:transmembrane transporter activity"/>
    <property type="evidence" value="ECO:0007669"/>
    <property type="project" value="InterPro"/>
</dbReference>
<gene>
    <name evidence="10" type="ORF">CP500_008920</name>
</gene>
<dbReference type="InterPro" id="IPR001851">
    <property type="entry name" value="ABC_transp_permease"/>
</dbReference>
<dbReference type="CDD" id="cd06582">
    <property type="entry name" value="TM_PBP1_LivH_like"/>
    <property type="match status" value="1"/>
</dbReference>
<feature type="transmembrane region" description="Helical" evidence="9">
    <location>
        <begin position="122"/>
        <end position="141"/>
    </location>
</feature>
<keyword evidence="6 9" id="KW-1133">Transmembrane helix</keyword>
<feature type="transmembrane region" description="Helical" evidence="9">
    <location>
        <begin position="153"/>
        <end position="173"/>
    </location>
</feature>
<evidence type="ECO:0000256" key="5">
    <source>
        <dbReference type="ARBA" id="ARBA00022970"/>
    </source>
</evidence>
<dbReference type="PANTHER" id="PTHR11795:SF447">
    <property type="entry name" value="ABC TRANSPORTER PERMEASE PROTEIN"/>
    <property type="match status" value="1"/>
</dbReference>
<comment type="similarity">
    <text evidence="8">Belongs to the binding-protein-dependent transport system permease family. LivHM subfamily.</text>
</comment>
<organism evidence="10 11">
    <name type="scientific">Tychonema bourrellyi FEM_GT703</name>
    <dbReference type="NCBI Taxonomy" id="2040638"/>
    <lineage>
        <taxon>Bacteria</taxon>
        <taxon>Bacillati</taxon>
        <taxon>Cyanobacteriota</taxon>
        <taxon>Cyanophyceae</taxon>
        <taxon>Oscillatoriophycideae</taxon>
        <taxon>Oscillatoriales</taxon>
        <taxon>Microcoleaceae</taxon>
        <taxon>Tychonema</taxon>
    </lineage>
</organism>
<keyword evidence="2" id="KW-0813">Transport</keyword>
<dbReference type="Proteomes" id="UP000226442">
    <property type="component" value="Unassembled WGS sequence"/>
</dbReference>
<dbReference type="PANTHER" id="PTHR11795">
    <property type="entry name" value="BRANCHED-CHAIN AMINO ACID TRANSPORT SYSTEM PERMEASE PROTEIN LIVH"/>
    <property type="match status" value="1"/>
</dbReference>
<accession>A0A2G4F226</accession>
<evidence type="ECO:0000256" key="1">
    <source>
        <dbReference type="ARBA" id="ARBA00004651"/>
    </source>
</evidence>
<evidence type="ECO:0000256" key="6">
    <source>
        <dbReference type="ARBA" id="ARBA00022989"/>
    </source>
</evidence>
<keyword evidence="11" id="KW-1185">Reference proteome</keyword>
<feature type="transmembrane region" description="Helical" evidence="9">
    <location>
        <begin position="314"/>
        <end position="339"/>
    </location>
</feature>
<dbReference type="EMBL" id="NXIB02000040">
    <property type="protein sequence ID" value="PHX55799.1"/>
    <property type="molecule type" value="Genomic_DNA"/>
</dbReference>
<dbReference type="OrthoDB" id="9807115at2"/>
<dbReference type="InterPro" id="IPR052157">
    <property type="entry name" value="BCAA_transport_permease"/>
</dbReference>
<feature type="transmembrane region" description="Helical" evidence="9">
    <location>
        <begin position="66"/>
        <end position="86"/>
    </location>
</feature>
<evidence type="ECO:0000313" key="10">
    <source>
        <dbReference type="EMBL" id="PHX55799.1"/>
    </source>
</evidence>
<evidence type="ECO:0000256" key="4">
    <source>
        <dbReference type="ARBA" id="ARBA00022692"/>
    </source>
</evidence>
<keyword evidence="3" id="KW-1003">Cell membrane</keyword>
<feature type="transmembrane region" description="Helical" evidence="9">
    <location>
        <begin position="12"/>
        <end position="34"/>
    </location>
</feature>
<proteinExistence type="inferred from homology"/>
<sequence>MAILDGLFNGISIGAVLLIAALGLAIIFGLMGVINMAHGELMMLGAYTTFVVQNVFKGIGGFAFETYILFAIPSAFLVAALVGLILERGVIRYLYGRPLETLLATWGVSLILQQFVRSVSGVLVTGIAVFCLLFFGGLQVLKRRPDFERVRKGIIAILLPLSLGISWAVSAFLGETYKLAVTKPWFGAQNVDVTAPAWLRGGIPLGSFQLPYARLFIIALTGLCLAGIYLFLQKSVWGLRIRSVTQNRSMSACLGIPTEQVDALTFALGSGLAGVAGCAISLLGSVGSNTGQNYIVDTFMVVVVGGVGKIMGSVVAAIAIGTANYLIGSGTLALILAPVKPLADFFTFFATTSMAKVMVFALIIAFLQVRPGGIFPQKGRTVEN</sequence>
<keyword evidence="5" id="KW-0029">Amino-acid transport</keyword>
<dbReference type="GO" id="GO:0006865">
    <property type="term" value="P:amino acid transport"/>
    <property type="evidence" value="ECO:0007669"/>
    <property type="project" value="UniProtKB-KW"/>
</dbReference>
<evidence type="ECO:0000313" key="11">
    <source>
        <dbReference type="Proteomes" id="UP000226442"/>
    </source>
</evidence>
<keyword evidence="7 9" id="KW-0472">Membrane</keyword>
<keyword evidence="4 9" id="KW-0812">Transmembrane</keyword>
<dbReference type="GO" id="GO:0005886">
    <property type="term" value="C:plasma membrane"/>
    <property type="evidence" value="ECO:0007669"/>
    <property type="project" value="UniProtKB-SubCell"/>
</dbReference>
<dbReference type="Pfam" id="PF02653">
    <property type="entry name" value="BPD_transp_2"/>
    <property type="match status" value="1"/>
</dbReference>
<comment type="subcellular location">
    <subcellularLocation>
        <location evidence="1">Cell membrane</location>
        <topology evidence="1">Multi-pass membrane protein</topology>
    </subcellularLocation>
</comment>
<evidence type="ECO:0000256" key="3">
    <source>
        <dbReference type="ARBA" id="ARBA00022475"/>
    </source>
</evidence>
<feature type="transmembrane region" description="Helical" evidence="9">
    <location>
        <begin position="212"/>
        <end position="232"/>
    </location>
</feature>
<evidence type="ECO:0000256" key="2">
    <source>
        <dbReference type="ARBA" id="ARBA00022448"/>
    </source>
</evidence>
<reference evidence="10" key="1">
    <citation type="submission" date="2017-10" db="EMBL/GenBank/DDBJ databases">
        <title>Draft genome sequence of the planktic cyanobacteria Tychonema bourrellyi isolated from alpine lentic freshwater.</title>
        <authorList>
            <person name="Tett A."/>
            <person name="Armanini F."/>
            <person name="Asnicar F."/>
            <person name="Boscaini A."/>
            <person name="Pasolli E."/>
            <person name="Zolfo M."/>
            <person name="Donati C."/>
            <person name="Salmaso N."/>
            <person name="Segata N."/>
        </authorList>
    </citation>
    <scope>NUCLEOTIDE SEQUENCE</scope>
    <source>
        <strain evidence="10">FEM_GT703</strain>
    </source>
</reference>
<dbReference type="RefSeq" id="WP_096829345.1">
    <property type="nucleotide sequence ID" value="NZ_NXIB02000040.1"/>
</dbReference>
<comment type="caution">
    <text evidence="10">The sequence shown here is derived from an EMBL/GenBank/DDBJ whole genome shotgun (WGS) entry which is preliminary data.</text>
</comment>
<evidence type="ECO:0000256" key="9">
    <source>
        <dbReference type="SAM" id="Phobius"/>
    </source>
</evidence>
<dbReference type="AlphaFoldDB" id="A0A2G4F226"/>
<protein>
    <submittedName>
        <fullName evidence="10">Branched-chain amino acid ABC transporter permease</fullName>
    </submittedName>
</protein>